<organism evidence="1 2">
    <name type="scientific">Marixanthomonas ophiurae</name>
    <dbReference type="NCBI Taxonomy" id="387659"/>
    <lineage>
        <taxon>Bacteria</taxon>
        <taxon>Pseudomonadati</taxon>
        <taxon>Bacteroidota</taxon>
        <taxon>Flavobacteriia</taxon>
        <taxon>Flavobacteriales</taxon>
        <taxon>Flavobacteriaceae</taxon>
        <taxon>Marixanthomonas</taxon>
    </lineage>
</organism>
<name>A0A3E1Q9J4_9FLAO</name>
<dbReference type="EMBL" id="QVID01000001">
    <property type="protein sequence ID" value="RFN58806.1"/>
    <property type="molecule type" value="Genomic_DNA"/>
</dbReference>
<dbReference type="AlphaFoldDB" id="A0A3E1Q9J4"/>
<protein>
    <submittedName>
        <fullName evidence="1">Uncharacterized protein</fullName>
    </submittedName>
</protein>
<reference evidence="1 2" key="1">
    <citation type="journal article" date="2007" name="Int. J. Syst. Evol. Microbiol.">
        <title>Marixanthomonas ophiurae gen. nov., sp. nov., a marine bacterium of the family Flavobacteriaceae isolated from a deep-sea brittle star.</title>
        <authorList>
            <person name="Romanenko L.A."/>
            <person name="Uchino M."/>
            <person name="Frolova G.M."/>
            <person name="Mikhailov V.V."/>
        </authorList>
    </citation>
    <scope>NUCLEOTIDE SEQUENCE [LARGE SCALE GENOMIC DNA]</scope>
    <source>
        <strain evidence="1 2">KMM 3046</strain>
    </source>
</reference>
<evidence type="ECO:0000313" key="2">
    <source>
        <dbReference type="Proteomes" id="UP000261082"/>
    </source>
</evidence>
<keyword evidence="2" id="KW-1185">Reference proteome</keyword>
<comment type="caution">
    <text evidence="1">The sequence shown here is derived from an EMBL/GenBank/DDBJ whole genome shotgun (WGS) entry which is preliminary data.</text>
</comment>
<evidence type="ECO:0000313" key="1">
    <source>
        <dbReference type="EMBL" id="RFN58806.1"/>
    </source>
</evidence>
<dbReference type="Proteomes" id="UP000261082">
    <property type="component" value="Unassembled WGS sequence"/>
</dbReference>
<sequence length="67" mass="7752">MDILKKPIKIEYIENAGALKKFAKHHSDYIICLMDRKPDFWRKLGITHSRITDLGPLPSTPVIALHR</sequence>
<gene>
    <name evidence="1" type="ORF">DZ858_01620</name>
</gene>
<proteinExistence type="predicted"/>
<accession>A0A3E1Q9J4</accession>